<evidence type="ECO:0000259" key="1">
    <source>
        <dbReference type="Pfam" id="PF13622"/>
    </source>
</evidence>
<organism evidence="3 4">
    <name type="scientific">Nocardia bovistercoris</name>
    <dbReference type="NCBI Taxonomy" id="2785916"/>
    <lineage>
        <taxon>Bacteria</taxon>
        <taxon>Bacillati</taxon>
        <taxon>Actinomycetota</taxon>
        <taxon>Actinomycetes</taxon>
        <taxon>Mycobacteriales</taxon>
        <taxon>Nocardiaceae</taxon>
        <taxon>Nocardia</taxon>
    </lineage>
</organism>
<feature type="domain" description="Acyl-CoA thioesterase-like C-terminal" evidence="2">
    <location>
        <begin position="139"/>
        <end position="259"/>
    </location>
</feature>
<accession>A0A931IE16</accession>
<dbReference type="Proteomes" id="UP000655751">
    <property type="component" value="Unassembled WGS sequence"/>
</dbReference>
<comment type="caution">
    <text evidence="3">The sequence shown here is derived from an EMBL/GenBank/DDBJ whole genome shotgun (WGS) entry which is preliminary data.</text>
</comment>
<sequence length="264" mass="28925">MGDAYYELIDTSAEGEVFSSADLTRGTWGDMQHGGPPSALLVRALERCEPRADARLSRIVVELLGPVPVGPVRVVSKKERRGTRIEYLSAVMSSADDMRPVARAHAWRMERSDTVEIQRNFGEPLTPLENVADRNDLSHFTDGYVGTLDWRWIVEPGSTPGAGESWIRSAVDLVQGEAPSPLERLFVVADNANGVGAKADIRKWTFLNTDLTVHVHRMPEGDWIGIRADAAYGPDGIGATIGTLFDQHGPVAGIQQSVLLRRRS</sequence>
<dbReference type="InterPro" id="IPR049449">
    <property type="entry name" value="TesB_ACOT8-like_N"/>
</dbReference>
<dbReference type="Gene3D" id="2.40.160.210">
    <property type="entry name" value="Acyl-CoA thioesterase, double hotdog domain"/>
    <property type="match status" value="1"/>
</dbReference>
<evidence type="ECO:0000313" key="4">
    <source>
        <dbReference type="Proteomes" id="UP000655751"/>
    </source>
</evidence>
<evidence type="ECO:0000313" key="3">
    <source>
        <dbReference type="EMBL" id="MBH0779739.1"/>
    </source>
</evidence>
<dbReference type="Pfam" id="PF20789">
    <property type="entry name" value="4HBT_3C"/>
    <property type="match status" value="1"/>
</dbReference>
<name>A0A931IE16_9NOCA</name>
<dbReference type="AlphaFoldDB" id="A0A931IE16"/>
<reference evidence="3" key="1">
    <citation type="submission" date="2020-11" db="EMBL/GenBank/DDBJ databases">
        <title>Nocardia NEAU-351.nov., a novel actinomycete isolated from the cow dung.</title>
        <authorList>
            <person name="Zhang X."/>
        </authorList>
    </citation>
    <scope>NUCLEOTIDE SEQUENCE</scope>
    <source>
        <strain evidence="3">NEAU-351</strain>
    </source>
</reference>
<dbReference type="EMBL" id="JADMLG010000012">
    <property type="protein sequence ID" value="MBH0779739.1"/>
    <property type="molecule type" value="Genomic_DNA"/>
</dbReference>
<keyword evidence="4" id="KW-1185">Reference proteome</keyword>
<protein>
    <submittedName>
        <fullName evidence="3">Thioesterase family protein</fullName>
    </submittedName>
</protein>
<dbReference type="InterPro" id="IPR042171">
    <property type="entry name" value="Acyl-CoA_hotdog"/>
</dbReference>
<proteinExistence type="predicted"/>
<dbReference type="Pfam" id="PF13622">
    <property type="entry name" value="4HBT_3"/>
    <property type="match status" value="1"/>
</dbReference>
<dbReference type="InterPro" id="IPR029069">
    <property type="entry name" value="HotDog_dom_sf"/>
</dbReference>
<dbReference type="SUPFAM" id="SSF54637">
    <property type="entry name" value="Thioesterase/thiol ester dehydrase-isomerase"/>
    <property type="match status" value="1"/>
</dbReference>
<dbReference type="InterPro" id="IPR049450">
    <property type="entry name" value="ACOT8-like_C"/>
</dbReference>
<evidence type="ECO:0000259" key="2">
    <source>
        <dbReference type="Pfam" id="PF20789"/>
    </source>
</evidence>
<gene>
    <name evidence="3" type="ORF">IT779_26050</name>
</gene>
<dbReference type="RefSeq" id="WP_196152059.1">
    <property type="nucleotide sequence ID" value="NZ_JADMLG010000012.1"/>
</dbReference>
<feature type="domain" description="Acyl-CoA thioesterase-like N-terminal HotDog" evidence="1">
    <location>
        <begin position="26"/>
        <end position="109"/>
    </location>
</feature>